<proteinExistence type="predicted"/>
<dbReference type="RefSeq" id="WP_205260703.1">
    <property type="nucleotide sequence ID" value="NZ_JAERWK010000012.1"/>
</dbReference>
<protein>
    <submittedName>
        <fullName evidence="2">NAD(P)-dependent oxidoreductase</fullName>
    </submittedName>
</protein>
<name>A0A939C249_9ACTN</name>
<dbReference type="InterPro" id="IPR001509">
    <property type="entry name" value="Epimerase_deHydtase"/>
</dbReference>
<reference evidence="2" key="1">
    <citation type="submission" date="2021-01" db="EMBL/GenBank/DDBJ databases">
        <title>YIM 132084 draft genome.</title>
        <authorList>
            <person name="An D."/>
        </authorList>
    </citation>
    <scope>NUCLEOTIDE SEQUENCE</scope>
    <source>
        <strain evidence="2">YIM 132084</strain>
    </source>
</reference>
<comment type="caution">
    <text evidence="2">The sequence shown here is derived from an EMBL/GenBank/DDBJ whole genome shotgun (WGS) entry which is preliminary data.</text>
</comment>
<keyword evidence="3" id="KW-1185">Reference proteome</keyword>
<dbReference type="PANTHER" id="PTHR43245">
    <property type="entry name" value="BIFUNCTIONAL POLYMYXIN RESISTANCE PROTEIN ARNA"/>
    <property type="match status" value="1"/>
</dbReference>
<dbReference type="AlphaFoldDB" id="A0A939C249"/>
<dbReference type="InterPro" id="IPR050177">
    <property type="entry name" value="Lipid_A_modif_metabolic_enz"/>
</dbReference>
<dbReference type="SUPFAM" id="SSF51735">
    <property type="entry name" value="NAD(P)-binding Rossmann-fold domains"/>
    <property type="match status" value="1"/>
</dbReference>
<dbReference type="CDD" id="cd08946">
    <property type="entry name" value="SDR_e"/>
    <property type="match status" value="1"/>
</dbReference>
<accession>A0A939C249</accession>
<dbReference type="Pfam" id="PF01370">
    <property type="entry name" value="Epimerase"/>
    <property type="match status" value="1"/>
</dbReference>
<evidence type="ECO:0000313" key="2">
    <source>
        <dbReference type="EMBL" id="MBM9467772.1"/>
    </source>
</evidence>
<evidence type="ECO:0000259" key="1">
    <source>
        <dbReference type="Pfam" id="PF01370"/>
    </source>
</evidence>
<dbReference type="Gene3D" id="3.40.50.720">
    <property type="entry name" value="NAD(P)-binding Rossmann-like Domain"/>
    <property type="match status" value="1"/>
</dbReference>
<evidence type="ECO:0000313" key="3">
    <source>
        <dbReference type="Proteomes" id="UP000663792"/>
    </source>
</evidence>
<dbReference type="Proteomes" id="UP000663792">
    <property type="component" value="Unassembled WGS sequence"/>
</dbReference>
<dbReference type="EMBL" id="JAERWK010000012">
    <property type="protein sequence ID" value="MBM9467772.1"/>
    <property type="molecule type" value="Genomic_DNA"/>
</dbReference>
<gene>
    <name evidence="2" type="ORF">JL106_10815</name>
</gene>
<dbReference type="InterPro" id="IPR036291">
    <property type="entry name" value="NAD(P)-bd_dom_sf"/>
</dbReference>
<feature type="domain" description="NAD-dependent epimerase/dehydratase" evidence="1">
    <location>
        <begin position="7"/>
        <end position="236"/>
    </location>
</feature>
<sequence length="328" mass="34350">MSHARHVLITGAGMVGAHTARRLLDLGWRVTLLDREVPGEYLRSVLGPAAEYDTLEVDLTDSVAMAAALADLRPTDVVHTAALIAARAQRDVVETIEVNVSAPLRLAAWASSAGVSRFVAVSSWSVYDERQPAPITEDSPVCTRFDSYYVASKLAMEHLLSAFASRSGLATVALRPAVVYGHGPNLGGAVGSAVLEAQMLRAVRGLPVELPATVLSCTELVFVEDVAAAAVAALQADLDEVFSTCTVGSGELTTVEDLADTFRQLFPGVPVTIGPGAASSVVPPVPTMPTAGAQLRAHLGIGEPLRRNDGFARFADDLRAAASARTAM</sequence>
<organism evidence="2 3">
    <name type="scientific">Nakamurella leprariae</name>
    <dbReference type="NCBI Taxonomy" id="2803911"/>
    <lineage>
        <taxon>Bacteria</taxon>
        <taxon>Bacillati</taxon>
        <taxon>Actinomycetota</taxon>
        <taxon>Actinomycetes</taxon>
        <taxon>Nakamurellales</taxon>
        <taxon>Nakamurellaceae</taxon>
        <taxon>Nakamurella</taxon>
    </lineage>
</organism>